<protein>
    <recommendedName>
        <fullName evidence="9">AB hydrolase-1 domain-containing protein</fullName>
    </recommendedName>
</protein>
<evidence type="ECO:0000256" key="4">
    <source>
        <dbReference type="ARBA" id="ARBA00022692"/>
    </source>
</evidence>
<dbReference type="InterPro" id="IPR029058">
    <property type="entry name" value="AB_hydrolase_fold"/>
</dbReference>
<feature type="transmembrane region" description="Helical" evidence="8">
    <location>
        <begin position="316"/>
        <end position="337"/>
    </location>
</feature>
<evidence type="ECO:0000256" key="5">
    <source>
        <dbReference type="ARBA" id="ARBA00022989"/>
    </source>
</evidence>
<dbReference type="PANTHER" id="PTHR43829">
    <property type="entry name" value="AQUAPORIN OR AQUAGLYCEROPORIN RELATED"/>
    <property type="match status" value="1"/>
</dbReference>
<dbReference type="RefSeq" id="WP_210386783.1">
    <property type="nucleotide sequence ID" value="NZ_BLAJ01000021.1"/>
</dbReference>
<name>A0ABQ0ZE41_9HYPH</name>
<dbReference type="Pfam" id="PF00561">
    <property type="entry name" value="Abhydrolase_1"/>
    <property type="match status" value="1"/>
</dbReference>
<evidence type="ECO:0000256" key="1">
    <source>
        <dbReference type="ARBA" id="ARBA00004141"/>
    </source>
</evidence>
<dbReference type="Gene3D" id="3.40.50.1820">
    <property type="entry name" value="alpha/beta hydrolase"/>
    <property type="match status" value="1"/>
</dbReference>
<reference evidence="10 11" key="1">
    <citation type="journal article" date="2020" name="Genome Biol. Evol.">
        <title>Rhizobium dioscoreae sp. nov., a plant growth-promoting bacterium isolated from yam (Dioscorea species).</title>
        <authorList>
            <person name="Ouyabe M."/>
            <person name="Tanaka N."/>
            <person name="Shiwa Y."/>
            <person name="Fujita N."/>
            <person name="Kikuno H."/>
            <person name="Babil P."/>
            <person name="Shiwachi H."/>
        </authorList>
    </citation>
    <scope>NUCLEOTIDE SEQUENCE [LARGE SCALE GENOMIC DNA]</scope>
    <source>
        <strain evidence="10 11">S-93</strain>
    </source>
</reference>
<evidence type="ECO:0000259" key="9">
    <source>
        <dbReference type="Pfam" id="PF00561"/>
    </source>
</evidence>
<feature type="domain" description="AB hydrolase-1" evidence="9">
    <location>
        <begin position="32"/>
        <end position="133"/>
    </location>
</feature>
<sequence>MQGIHRNMFDAPDVRLHYVTSGQPRGQDDSRTLVLIHGWPQTWWEWRHVIAPLRDDGWLVVAPYYRGAGGSSKPEGGYDKQTIATDIKGLLGHLGVSKPITLVCHDLGMQVGFAFATLFPEAAKRLVMMVAPLADTKGMESVATTRFSQSKLWHFHLHGAVTLALAVFRGFSRNKVVPYWIAQVVGAFIGAAVVYVLYSAVIDHYTAAQHLARSEGGASGVFFTSPGLAVMPAMALVNEIIITGILVSGIFAVTDEFNTIAPRANFGAIVIGLIVASAGYLGGWAINPARDFGPRFFASLASWDQAALPGNLNYRWVPMVGPTIGGLLGGGAQHLLIRPFDPREKKKSLESAR</sequence>
<dbReference type="Proteomes" id="UP000390335">
    <property type="component" value="Unassembled WGS sequence"/>
</dbReference>
<organism evidence="10 11">
    <name type="scientific">Rhizobium dioscoreae</name>
    <dbReference type="NCBI Taxonomy" id="2653122"/>
    <lineage>
        <taxon>Bacteria</taxon>
        <taxon>Pseudomonadati</taxon>
        <taxon>Pseudomonadota</taxon>
        <taxon>Alphaproteobacteria</taxon>
        <taxon>Hyphomicrobiales</taxon>
        <taxon>Rhizobiaceae</taxon>
        <taxon>Rhizobium/Agrobacterium group</taxon>
        <taxon>Rhizobium</taxon>
    </lineage>
</organism>
<evidence type="ECO:0000256" key="8">
    <source>
        <dbReference type="SAM" id="Phobius"/>
    </source>
</evidence>
<comment type="similarity">
    <text evidence="2 7">Belongs to the MIP/aquaporin (TC 1.A.8) family.</text>
</comment>
<accession>A0ABQ0ZE41</accession>
<evidence type="ECO:0000256" key="7">
    <source>
        <dbReference type="RuleBase" id="RU000477"/>
    </source>
</evidence>
<dbReference type="InterPro" id="IPR050363">
    <property type="entry name" value="MIP/Aquaporin"/>
</dbReference>
<dbReference type="InterPro" id="IPR000425">
    <property type="entry name" value="MIP"/>
</dbReference>
<dbReference type="SUPFAM" id="SSF81338">
    <property type="entry name" value="Aquaporin-like"/>
    <property type="match status" value="1"/>
</dbReference>
<gene>
    <name evidence="10" type="ORF">RsS93_62160</name>
</gene>
<dbReference type="PRINTS" id="PR00783">
    <property type="entry name" value="MINTRINSICP"/>
</dbReference>
<keyword evidence="5 8" id="KW-1133">Transmembrane helix</keyword>
<evidence type="ECO:0000256" key="2">
    <source>
        <dbReference type="ARBA" id="ARBA00006175"/>
    </source>
</evidence>
<dbReference type="EMBL" id="BLAJ01000021">
    <property type="protein sequence ID" value="GES53602.1"/>
    <property type="molecule type" value="Genomic_DNA"/>
</dbReference>
<comment type="subcellular location">
    <subcellularLocation>
        <location evidence="1">Membrane</location>
        <topology evidence="1">Multi-pass membrane protein</topology>
    </subcellularLocation>
</comment>
<keyword evidence="11" id="KW-1185">Reference proteome</keyword>
<evidence type="ECO:0000256" key="3">
    <source>
        <dbReference type="ARBA" id="ARBA00022448"/>
    </source>
</evidence>
<evidence type="ECO:0000256" key="6">
    <source>
        <dbReference type="ARBA" id="ARBA00023136"/>
    </source>
</evidence>
<keyword evidence="6 8" id="KW-0472">Membrane</keyword>
<keyword evidence="3 7" id="KW-0813">Transport</keyword>
<dbReference type="Pfam" id="PF00230">
    <property type="entry name" value="MIP"/>
    <property type="match status" value="1"/>
</dbReference>
<dbReference type="PANTHER" id="PTHR43829:SF9">
    <property type="entry name" value="AQUAPORIN-9"/>
    <property type="match status" value="1"/>
</dbReference>
<evidence type="ECO:0000313" key="11">
    <source>
        <dbReference type="Proteomes" id="UP000390335"/>
    </source>
</evidence>
<dbReference type="Gene3D" id="1.20.1080.10">
    <property type="entry name" value="Glycerol uptake facilitator protein"/>
    <property type="match status" value="1"/>
</dbReference>
<keyword evidence="4 7" id="KW-0812">Transmembrane</keyword>
<comment type="caution">
    <text evidence="10">The sequence shown here is derived from an EMBL/GenBank/DDBJ whole genome shotgun (WGS) entry which is preliminary data.</text>
</comment>
<proteinExistence type="inferred from homology"/>
<dbReference type="SUPFAM" id="SSF53474">
    <property type="entry name" value="alpha/beta-Hydrolases"/>
    <property type="match status" value="1"/>
</dbReference>
<feature type="transmembrane region" description="Helical" evidence="8">
    <location>
        <begin position="229"/>
        <end position="254"/>
    </location>
</feature>
<evidence type="ECO:0000313" key="10">
    <source>
        <dbReference type="EMBL" id="GES53602.1"/>
    </source>
</evidence>
<dbReference type="InterPro" id="IPR023271">
    <property type="entry name" value="Aquaporin-like"/>
</dbReference>
<feature type="transmembrane region" description="Helical" evidence="8">
    <location>
        <begin position="179"/>
        <end position="198"/>
    </location>
</feature>
<feature type="transmembrane region" description="Helical" evidence="8">
    <location>
        <begin position="266"/>
        <end position="286"/>
    </location>
</feature>
<dbReference type="InterPro" id="IPR000073">
    <property type="entry name" value="AB_hydrolase_1"/>
</dbReference>